<dbReference type="GO" id="GO:0005483">
    <property type="term" value="F:soluble NSF attachment protein activity"/>
    <property type="evidence" value="ECO:0007669"/>
    <property type="project" value="TreeGrafter"/>
</dbReference>
<organism evidence="10 11">
    <name type="scientific">Cafeteria roenbergensis</name>
    <name type="common">Marine flagellate</name>
    <dbReference type="NCBI Taxonomy" id="33653"/>
    <lineage>
        <taxon>Eukaryota</taxon>
        <taxon>Sar</taxon>
        <taxon>Stramenopiles</taxon>
        <taxon>Bigyra</taxon>
        <taxon>Opalozoa</taxon>
        <taxon>Bicosoecida</taxon>
        <taxon>Cafeteriaceae</taxon>
        <taxon>Cafeteria</taxon>
    </lineage>
</organism>
<comment type="subcellular location">
    <subcellularLocation>
        <location evidence="1">Membrane</location>
        <topology evidence="1">Peripheral membrane protein</topology>
    </subcellularLocation>
</comment>
<dbReference type="PANTHER" id="PTHR13768:SF2">
    <property type="entry name" value="GAMMA-SOLUBLE NSF ATTACHMENT PROTEIN"/>
    <property type="match status" value="1"/>
</dbReference>
<dbReference type="OrthoDB" id="9984275at2759"/>
<evidence type="ECO:0000256" key="2">
    <source>
        <dbReference type="ARBA" id="ARBA00010050"/>
    </source>
</evidence>
<evidence type="ECO:0000256" key="4">
    <source>
        <dbReference type="ARBA" id="ARBA00022892"/>
    </source>
</evidence>
<dbReference type="GO" id="GO:0005774">
    <property type="term" value="C:vacuolar membrane"/>
    <property type="evidence" value="ECO:0007669"/>
    <property type="project" value="TreeGrafter"/>
</dbReference>
<evidence type="ECO:0000313" key="10">
    <source>
        <dbReference type="EMBL" id="KAA0172947.1"/>
    </source>
</evidence>
<feature type="region of interest" description="Disordered" evidence="9">
    <location>
        <begin position="383"/>
        <end position="503"/>
    </location>
</feature>
<dbReference type="SUPFAM" id="SSF48452">
    <property type="entry name" value="TPR-like"/>
    <property type="match status" value="1"/>
</dbReference>
<comment type="similarity">
    <text evidence="2">Belongs to the SNAP family.</text>
</comment>
<dbReference type="Gene3D" id="1.25.40.10">
    <property type="entry name" value="Tetratricopeptide repeat domain"/>
    <property type="match status" value="1"/>
</dbReference>
<dbReference type="Pfam" id="PF14938">
    <property type="entry name" value="SNAP"/>
    <property type="match status" value="1"/>
</dbReference>
<keyword evidence="4" id="KW-0931">ER-Golgi transport</keyword>
<name>A0A5A8E7Y9_CAFRO</name>
<evidence type="ECO:0000256" key="3">
    <source>
        <dbReference type="ARBA" id="ARBA00022448"/>
    </source>
</evidence>
<keyword evidence="6" id="KW-0472">Membrane</keyword>
<evidence type="ECO:0000256" key="1">
    <source>
        <dbReference type="ARBA" id="ARBA00004170"/>
    </source>
</evidence>
<reference evidence="10 11" key="1">
    <citation type="submission" date="2019-07" db="EMBL/GenBank/DDBJ databases">
        <title>Genomes of Cafeteria roenbergensis.</title>
        <authorList>
            <person name="Fischer M.G."/>
            <person name="Hackl T."/>
            <person name="Roman M."/>
        </authorList>
    </citation>
    <scope>NUCLEOTIDE SEQUENCE [LARGE SCALE GENOMIC DNA]</scope>
    <source>
        <strain evidence="10 11">E4-10P</strain>
    </source>
</reference>
<comment type="caution">
    <text evidence="10">The sequence shown here is derived from an EMBL/GenBank/DDBJ whole genome shotgun (WGS) entry which is preliminary data.</text>
</comment>
<proteinExistence type="inferred from homology"/>
<keyword evidence="3" id="KW-0813">Transport</keyword>
<sequence length="503" mass="51522">MALAEAESERKRGAQAMSTGLFKWKPDLLAAASAYGRAGDAFQRARRPADAVECWITAADAASADGQLTSAAVNLGKAAKAMDSMEGKDAQARASVLFEKVSAAYLKEPDLVRAAESMAMAARASARSGNAAEAERQYLAAADLFDAKPDRATYATKPLREGANELVKLGFHKGAMAVYARLLTFYGRLGQKENQHSVVLSRVVLLLHAGDEVAARQEFEAGLSIEGFLHGRDGALADDLITAYKSMDEKALREVTSKRPFGYLDHSITTLARALKPEGHDELADDAGTASGGAAASAAAGAASRSDAAADRRAAAMKAAKGQSATGAAVAASGTRTMEIEGLGTVTVTEFGAGAAAASSGAGAAASAAAEAEDREARAALFAAPAKPAARQDPEDEDEDEGEGEGEDEDDDFNAHDSDLELDADDAALAASPDEPAAGAAAAADDEEPAAADEAPAADDDMPAADDEEPAADDEAPAADADKPTADDEGPADDEGNFDDDLL</sequence>
<feature type="compositionally biased region" description="Low complexity" evidence="9">
    <location>
        <begin position="427"/>
        <end position="443"/>
    </location>
</feature>
<evidence type="ECO:0000256" key="7">
    <source>
        <dbReference type="ARBA" id="ARBA00040047"/>
    </source>
</evidence>
<protein>
    <recommendedName>
        <fullName evidence="7">Gamma-soluble NSF attachment protein</fullName>
    </recommendedName>
    <alternativeName>
        <fullName evidence="8">N-ethylmaleimide-sensitive factor attachment protein gamma</fullName>
    </alternativeName>
</protein>
<feature type="compositionally biased region" description="Acidic residues" evidence="9">
    <location>
        <begin position="487"/>
        <end position="503"/>
    </location>
</feature>
<evidence type="ECO:0000256" key="8">
    <source>
        <dbReference type="ARBA" id="ARBA00042485"/>
    </source>
</evidence>
<dbReference type="GO" id="GO:0031201">
    <property type="term" value="C:SNARE complex"/>
    <property type="evidence" value="ECO:0007669"/>
    <property type="project" value="TreeGrafter"/>
</dbReference>
<feature type="compositionally biased region" description="Acidic residues" evidence="9">
    <location>
        <begin position="394"/>
        <end position="412"/>
    </location>
</feature>
<evidence type="ECO:0000256" key="6">
    <source>
        <dbReference type="ARBA" id="ARBA00023136"/>
    </source>
</evidence>
<dbReference type="GO" id="GO:0019905">
    <property type="term" value="F:syntaxin binding"/>
    <property type="evidence" value="ECO:0007669"/>
    <property type="project" value="TreeGrafter"/>
</dbReference>
<dbReference type="EMBL" id="VLTO01000040">
    <property type="protein sequence ID" value="KAA0172947.1"/>
    <property type="molecule type" value="Genomic_DNA"/>
</dbReference>
<gene>
    <name evidence="10" type="ORF">FNF27_05584</name>
</gene>
<feature type="compositionally biased region" description="Acidic residues" evidence="9">
    <location>
        <begin position="444"/>
        <end position="477"/>
    </location>
</feature>
<dbReference type="InterPro" id="IPR000744">
    <property type="entry name" value="NSF_attach"/>
</dbReference>
<dbReference type="GO" id="GO:0016192">
    <property type="term" value="P:vesicle-mediated transport"/>
    <property type="evidence" value="ECO:0007669"/>
    <property type="project" value="UniProtKB-KW"/>
</dbReference>
<evidence type="ECO:0000313" key="11">
    <source>
        <dbReference type="Proteomes" id="UP000322899"/>
    </source>
</evidence>
<accession>A0A5A8E7Y9</accession>
<dbReference type="AlphaFoldDB" id="A0A5A8E7Y9"/>
<dbReference type="Proteomes" id="UP000322899">
    <property type="component" value="Unassembled WGS sequence"/>
</dbReference>
<dbReference type="GO" id="GO:0006886">
    <property type="term" value="P:intracellular protein transport"/>
    <property type="evidence" value="ECO:0007669"/>
    <property type="project" value="InterPro"/>
</dbReference>
<evidence type="ECO:0000256" key="9">
    <source>
        <dbReference type="SAM" id="MobiDB-lite"/>
    </source>
</evidence>
<dbReference type="PANTHER" id="PTHR13768">
    <property type="entry name" value="SOLUBLE NSF ATTACHMENT PROTEIN SNAP"/>
    <property type="match status" value="1"/>
</dbReference>
<dbReference type="InterPro" id="IPR011990">
    <property type="entry name" value="TPR-like_helical_dom_sf"/>
</dbReference>
<evidence type="ECO:0000256" key="5">
    <source>
        <dbReference type="ARBA" id="ARBA00022927"/>
    </source>
</evidence>
<keyword evidence="5" id="KW-0653">Protein transport</keyword>